<keyword evidence="2" id="KW-1185">Reference proteome</keyword>
<dbReference type="AlphaFoldDB" id="A0A2P5AT14"/>
<organism evidence="1 2">
    <name type="scientific">Parasponia andersonii</name>
    <name type="common">Sponia andersonii</name>
    <dbReference type="NCBI Taxonomy" id="3476"/>
    <lineage>
        <taxon>Eukaryota</taxon>
        <taxon>Viridiplantae</taxon>
        <taxon>Streptophyta</taxon>
        <taxon>Embryophyta</taxon>
        <taxon>Tracheophyta</taxon>
        <taxon>Spermatophyta</taxon>
        <taxon>Magnoliopsida</taxon>
        <taxon>eudicotyledons</taxon>
        <taxon>Gunneridae</taxon>
        <taxon>Pentapetalae</taxon>
        <taxon>rosids</taxon>
        <taxon>fabids</taxon>
        <taxon>Rosales</taxon>
        <taxon>Cannabaceae</taxon>
        <taxon>Parasponia</taxon>
    </lineage>
</organism>
<gene>
    <name evidence="1" type="ORF">PanWU01x14_303240</name>
</gene>
<name>A0A2P5AT14_PARAD</name>
<dbReference type="EMBL" id="JXTB01000458">
    <property type="protein sequence ID" value="PON39684.1"/>
    <property type="molecule type" value="Genomic_DNA"/>
</dbReference>
<comment type="caution">
    <text evidence="1">The sequence shown here is derived from an EMBL/GenBank/DDBJ whole genome shotgun (WGS) entry which is preliminary data.</text>
</comment>
<evidence type="ECO:0000313" key="2">
    <source>
        <dbReference type="Proteomes" id="UP000237105"/>
    </source>
</evidence>
<reference evidence="2" key="1">
    <citation type="submission" date="2016-06" db="EMBL/GenBank/DDBJ databases">
        <title>Parallel loss of symbiosis genes in relatives of nitrogen-fixing non-legume Parasponia.</title>
        <authorList>
            <person name="Van Velzen R."/>
            <person name="Holmer R."/>
            <person name="Bu F."/>
            <person name="Rutten L."/>
            <person name="Van Zeijl A."/>
            <person name="Liu W."/>
            <person name="Santuari L."/>
            <person name="Cao Q."/>
            <person name="Sharma T."/>
            <person name="Shen D."/>
            <person name="Roswanjaya Y."/>
            <person name="Wardhani T."/>
            <person name="Kalhor M.S."/>
            <person name="Jansen J."/>
            <person name="Van den Hoogen J."/>
            <person name="Gungor B."/>
            <person name="Hartog M."/>
            <person name="Hontelez J."/>
            <person name="Verver J."/>
            <person name="Yang W.-C."/>
            <person name="Schijlen E."/>
            <person name="Repin R."/>
            <person name="Schilthuizen M."/>
            <person name="Schranz E."/>
            <person name="Heidstra R."/>
            <person name="Miyata K."/>
            <person name="Fedorova E."/>
            <person name="Kohlen W."/>
            <person name="Bisseling T."/>
            <person name="Smit S."/>
            <person name="Geurts R."/>
        </authorList>
    </citation>
    <scope>NUCLEOTIDE SEQUENCE [LARGE SCALE GENOMIC DNA]</scope>
    <source>
        <strain evidence="2">cv. WU1-14</strain>
    </source>
</reference>
<evidence type="ECO:0000313" key="1">
    <source>
        <dbReference type="EMBL" id="PON39684.1"/>
    </source>
</evidence>
<sequence length="38" mass="4466">MARGAWNNLGTYLVGGRRFYGCWTKALRRLIYKPTIDF</sequence>
<protein>
    <submittedName>
        <fullName evidence="1">Uncharacterized protein</fullName>
    </submittedName>
</protein>
<accession>A0A2P5AT14</accession>
<proteinExistence type="predicted"/>
<dbReference type="Proteomes" id="UP000237105">
    <property type="component" value="Unassembled WGS sequence"/>
</dbReference>